<dbReference type="GeneID" id="30147118"/>
<evidence type="ECO:0000313" key="4">
    <source>
        <dbReference type="Proteomes" id="UP000094336"/>
    </source>
</evidence>
<dbReference type="InterPro" id="IPR008978">
    <property type="entry name" value="HSP20-like_chaperone"/>
</dbReference>
<dbReference type="GO" id="GO:0000493">
    <property type="term" value="P:box H/ACA snoRNP assembly"/>
    <property type="evidence" value="ECO:0007669"/>
    <property type="project" value="EnsemblFungi"/>
</dbReference>
<dbReference type="GO" id="GO:0005654">
    <property type="term" value="C:nucleoplasm"/>
    <property type="evidence" value="ECO:0007669"/>
    <property type="project" value="EnsemblFungi"/>
</dbReference>
<proteinExistence type="inferred from homology"/>
<dbReference type="STRING" id="984486.A0A1E3QP68"/>
<feature type="domain" description="CS" evidence="2">
    <location>
        <begin position="1"/>
        <end position="91"/>
    </location>
</feature>
<name>A0A1E3QP68_9ASCO</name>
<comment type="similarity">
    <text evidence="1">Belongs to the SHQ1 family.</text>
</comment>
<evidence type="ECO:0000256" key="1">
    <source>
        <dbReference type="ARBA" id="ARBA00005607"/>
    </source>
</evidence>
<sequence length="504" mass="58816">MITPFFTINQDDEFIFIDIKVSHIRFNAPDIEMVVENEMFVFSLPPYYLRLRLPLPLVDDERSNAHYDSKSECIKVKLPKLNKGDVFPDLDLTSKMLARTAQKEFLMQEVGSTTEAAPVRGPMIQEMDLTNSLISPPQTSKDVYQEGEQFDWEVKQTMPTEEQETITMKAIKYGFDNQYEGIVGVSMTNGNDINELGNPENIAPNDRTIERLIKENIKFDPEYYGADYFAAKYPQPDDDKQFKDIMEWRSPVVTKFLKWQKKQQLMPVEERQQLFPVEFSTQEQEQMLQLPKKSYLIEDKMPLLLMLVSLLFSYSFDMRETEGDHNIESAWTVGKLTPQIAFLDSQIVIPGSASTSLLRATVITLIRRSLCYPLHRNFDLAMKCWDDVYYTMRGGKRLVLKALLDLRELFRFHDVYYVYTKIWMDDLCAWVISDQVSENTIRSLAHDLRKELGSLQKTEITFEKVFNKDSENEAMEDEDADEIETVNLAEIEKMVEDYQNEMEE</sequence>
<dbReference type="PANTHER" id="PTHR12967">
    <property type="entry name" value="PROTEIN SHQ1 HOMOLOG"/>
    <property type="match status" value="1"/>
</dbReference>
<dbReference type="GO" id="GO:0051082">
    <property type="term" value="F:unfolded protein binding"/>
    <property type="evidence" value="ECO:0007669"/>
    <property type="project" value="EnsemblFungi"/>
</dbReference>
<dbReference type="EMBL" id="KV454433">
    <property type="protein sequence ID" value="ODQ79244.1"/>
    <property type="molecule type" value="Genomic_DNA"/>
</dbReference>
<evidence type="ECO:0000313" key="3">
    <source>
        <dbReference type="EMBL" id="ODQ79244.1"/>
    </source>
</evidence>
<dbReference type="PROSITE" id="PS51203">
    <property type="entry name" value="CS"/>
    <property type="match status" value="1"/>
</dbReference>
<organism evidence="3 4">
    <name type="scientific">Babjeviella inositovora NRRL Y-12698</name>
    <dbReference type="NCBI Taxonomy" id="984486"/>
    <lineage>
        <taxon>Eukaryota</taxon>
        <taxon>Fungi</taxon>
        <taxon>Dikarya</taxon>
        <taxon>Ascomycota</taxon>
        <taxon>Saccharomycotina</taxon>
        <taxon>Pichiomycetes</taxon>
        <taxon>Serinales incertae sedis</taxon>
        <taxon>Babjeviella</taxon>
    </lineage>
</organism>
<reference evidence="4" key="1">
    <citation type="submission" date="2016-05" db="EMBL/GenBank/DDBJ databases">
        <title>Comparative genomics of biotechnologically important yeasts.</title>
        <authorList>
            <consortium name="DOE Joint Genome Institute"/>
            <person name="Riley R."/>
            <person name="Haridas S."/>
            <person name="Wolfe K.H."/>
            <person name="Lopes M.R."/>
            <person name="Hittinger C.T."/>
            <person name="Goker M."/>
            <person name="Salamov A."/>
            <person name="Wisecaver J."/>
            <person name="Long T.M."/>
            <person name="Aerts A.L."/>
            <person name="Barry K."/>
            <person name="Choi C."/>
            <person name="Clum A."/>
            <person name="Coughlan A.Y."/>
            <person name="Deshpande S."/>
            <person name="Douglass A.P."/>
            <person name="Hanson S.J."/>
            <person name="Klenk H.-P."/>
            <person name="Labutti K."/>
            <person name="Lapidus A."/>
            <person name="Lindquist E."/>
            <person name="Lipzen A."/>
            <person name="Meier-Kolthoff J.P."/>
            <person name="Ohm R.A."/>
            <person name="Otillar R.P."/>
            <person name="Pangilinan J."/>
            <person name="Peng Y."/>
            <person name="Rokas A."/>
            <person name="Rosa C.A."/>
            <person name="Scheuner C."/>
            <person name="Sibirny A.A."/>
            <person name="Slot J.C."/>
            <person name="Stielow J.B."/>
            <person name="Sun H."/>
            <person name="Kurtzman C.P."/>
            <person name="Blackwell M."/>
            <person name="Grigoriev I.V."/>
            <person name="Jeffries T.W."/>
        </authorList>
    </citation>
    <scope>NUCLEOTIDE SEQUENCE [LARGE SCALE GENOMIC DNA]</scope>
    <source>
        <strain evidence="4">NRRL Y-12698</strain>
    </source>
</reference>
<dbReference type="InterPro" id="IPR007009">
    <property type="entry name" value="Shq1_C"/>
</dbReference>
<dbReference type="InterPro" id="IPR039742">
    <property type="entry name" value="Shq1"/>
</dbReference>
<protein>
    <recommendedName>
        <fullName evidence="2">CS domain-containing protein</fullName>
    </recommendedName>
</protein>
<dbReference type="SUPFAM" id="SSF49764">
    <property type="entry name" value="HSP20-like chaperones"/>
    <property type="match status" value="1"/>
</dbReference>
<dbReference type="GO" id="GO:0005829">
    <property type="term" value="C:cytosol"/>
    <property type="evidence" value="ECO:0007669"/>
    <property type="project" value="EnsemblFungi"/>
</dbReference>
<dbReference type="InterPro" id="IPR048696">
    <property type="entry name" value="SHQ1-like_CS"/>
</dbReference>
<accession>A0A1E3QP68</accession>
<dbReference type="PANTHER" id="PTHR12967:SF0">
    <property type="entry name" value="PROTEIN SHQ1 HOMOLOG"/>
    <property type="match status" value="1"/>
</dbReference>
<dbReference type="Pfam" id="PF04925">
    <property type="entry name" value="SHQ1"/>
    <property type="match status" value="1"/>
</dbReference>
<keyword evidence="4" id="KW-1185">Reference proteome</keyword>
<dbReference type="Pfam" id="PF21413">
    <property type="entry name" value="SHQ1-like_CS"/>
    <property type="match status" value="1"/>
</dbReference>
<dbReference type="Proteomes" id="UP000094336">
    <property type="component" value="Unassembled WGS sequence"/>
</dbReference>
<dbReference type="InterPro" id="IPR007052">
    <property type="entry name" value="CS_dom"/>
</dbReference>
<gene>
    <name evidence="3" type="ORF">BABINDRAFT_162280</name>
</gene>
<dbReference type="Gene3D" id="2.60.40.790">
    <property type="match status" value="1"/>
</dbReference>
<dbReference type="OrthoDB" id="73639at2759"/>
<dbReference type="RefSeq" id="XP_018984572.1">
    <property type="nucleotide sequence ID" value="XM_019129265.1"/>
</dbReference>
<evidence type="ECO:0000259" key="2">
    <source>
        <dbReference type="PROSITE" id="PS51203"/>
    </source>
</evidence>
<dbReference type="FunFam" id="2.60.40.790:FF:000064">
    <property type="entry name" value="Protein SHQ1"/>
    <property type="match status" value="1"/>
</dbReference>
<dbReference type="AlphaFoldDB" id="A0A1E3QP68"/>